<gene>
    <name evidence="1" type="ORF">CEXT_58751</name>
</gene>
<comment type="caution">
    <text evidence="1">The sequence shown here is derived from an EMBL/GenBank/DDBJ whole genome shotgun (WGS) entry which is preliminary data.</text>
</comment>
<accession>A0AAV4V165</accession>
<dbReference type="Proteomes" id="UP001054945">
    <property type="component" value="Unassembled WGS sequence"/>
</dbReference>
<evidence type="ECO:0000313" key="2">
    <source>
        <dbReference type="Proteomes" id="UP001054945"/>
    </source>
</evidence>
<name>A0AAV4V165_CAEEX</name>
<dbReference type="EMBL" id="BPLR01013812">
    <property type="protein sequence ID" value="GIY63966.1"/>
    <property type="molecule type" value="Genomic_DNA"/>
</dbReference>
<evidence type="ECO:0000313" key="1">
    <source>
        <dbReference type="EMBL" id="GIY63966.1"/>
    </source>
</evidence>
<keyword evidence="2" id="KW-1185">Reference proteome</keyword>
<proteinExistence type="predicted"/>
<dbReference type="AlphaFoldDB" id="A0AAV4V165"/>
<feature type="non-terminal residue" evidence="1">
    <location>
        <position position="1"/>
    </location>
</feature>
<organism evidence="1 2">
    <name type="scientific">Caerostris extrusa</name>
    <name type="common">Bark spider</name>
    <name type="synonym">Caerostris bankana</name>
    <dbReference type="NCBI Taxonomy" id="172846"/>
    <lineage>
        <taxon>Eukaryota</taxon>
        <taxon>Metazoa</taxon>
        <taxon>Ecdysozoa</taxon>
        <taxon>Arthropoda</taxon>
        <taxon>Chelicerata</taxon>
        <taxon>Arachnida</taxon>
        <taxon>Araneae</taxon>
        <taxon>Araneomorphae</taxon>
        <taxon>Entelegynae</taxon>
        <taxon>Araneoidea</taxon>
        <taxon>Araneidae</taxon>
        <taxon>Caerostris</taxon>
    </lineage>
</organism>
<sequence length="113" mass="13242">EDDQTVNKVVNVRFSGRYLNDIPLLFDILPLNHVITMIPFHETKCRDVGTLRWFSPGDFTRESVNARAECFNSTLLRENKLLQVINWTSRFGSHWKKNYNNERGKGRESVNTK</sequence>
<reference evidence="1 2" key="1">
    <citation type="submission" date="2021-06" db="EMBL/GenBank/DDBJ databases">
        <title>Caerostris extrusa draft genome.</title>
        <authorList>
            <person name="Kono N."/>
            <person name="Arakawa K."/>
        </authorList>
    </citation>
    <scope>NUCLEOTIDE SEQUENCE [LARGE SCALE GENOMIC DNA]</scope>
</reference>
<protein>
    <submittedName>
        <fullName evidence="1">Uncharacterized protein</fullName>
    </submittedName>
</protein>